<dbReference type="RefSeq" id="WP_076526834.1">
    <property type="nucleotide sequence ID" value="NZ_CP067141.1"/>
</dbReference>
<dbReference type="Gene3D" id="1.10.275.10">
    <property type="entry name" value="Fumarase/aspartase (N-terminal domain)"/>
    <property type="match status" value="1"/>
</dbReference>
<dbReference type="Proteomes" id="UP000186216">
    <property type="component" value="Unassembled WGS sequence"/>
</dbReference>
<organism evidence="1 3">
    <name type="scientific">Paracoccus saliphilus</name>
    <dbReference type="NCBI Taxonomy" id="405559"/>
    <lineage>
        <taxon>Bacteria</taxon>
        <taxon>Pseudomonadati</taxon>
        <taxon>Pseudomonadota</taxon>
        <taxon>Alphaproteobacteria</taxon>
        <taxon>Rhodobacterales</taxon>
        <taxon>Paracoccaceae</taxon>
        <taxon>Paracoccus</taxon>
    </lineage>
</organism>
<dbReference type="Proteomes" id="UP001215549">
    <property type="component" value="Plasmid p242883"/>
</dbReference>
<evidence type="ECO:0000313" key="4">
    <source>
        <dbReference type="Proteomes" id="UP001215549"/>
    </source>
</evidence>
<sequence length="562" mass="60225">MRIMGRTGGAYIPAFLVSAFLAGDADAASWVLDGESLTVEDVAGLARDTEAEIELTARAQAQIEQGFDLVMEAALQDKAVYGLTVGVGWNKDRPVVTMKDGEAVLAEELLTQSRKFNLNSLRAHGAGAGDPMPVETVRAGMAIRLNQIATGQAGVQPELAEMYRRLLEEGITPVVPSRGSVGEADITLASHIGLAMVGEGEVFRNGERIAAAEALEQAGIEPLSPIGKDFLSILSTNALTAGKAALLAHDLRDYLEKATVVYALTLEGFNGNVAPFLEATNDIRPYPDNLAGAAPIREALQGSYLWEPSEDRALQDPLSFRTMAYVLGSSLLAERDLREALLIQINHGDDNPSVIVGASGQDAEPQVRGYHVEGDISGAIFPTANFEMLPIATRVEQLNVSLVRLSQAIAMQTIRFENPDKTKLPRFLSAPENDGHAFGAIQKPLVALLAENRQLGAHPAVESIAMSGNIEDLNSNAPLAVANLDGILDNLYWMSSVQLLHAAQAVDLREPEKLGARTGPLLESYREHVPFVDQDRVFSEDFSAGYDFLTAYPAAPDGQPAP</sequence>
<evidence type="ECO:0000313" key="3">
    <source>
        <dbReference type="Proteomes" id="UP000186216"/>
    </source>
</evidence>
<dbReference type="GO" id="GO:0016841">
    <property type="term" value="F:ammonia-lyase activity"/>
    <property type="evidence" value="ECO:0007669"/>
    <property type="project" value="UniProtKB-ARBA"/>
</dbReference>
<accession>A0AA46A6C3</accession>
<dbReference type="InterPro" id="IPR024083">
    <property type="entry name" value="Fumarase/histidase_N"/>
</dbReference>
<evidence type="ECO:0000313" key="1">
    <source>
        <dbReference type="EMBL" id="SIS95874.1"/>
    </source>
</evidence>
<dbReference type="Pfam" id="PF00221">
    <property type="entry name" value="Lyase_aromatic"/>
    <property type="match status" value="1"/>
</dbReference>
<dbReference type="CDD" id="cd00332">
    <property type="entry name" value="PAL-HAL"/>
    <property type="match status" value="1"/>
</dbReference>
<dbReference type="EMBL" id="FTOU01000010">
    <property type="protein sequence ID" value="SIS95874.1"/>
    <property type="molecule type" value="Genomic_DNA"/>
</dbReference>
<dbReference type="PANTHER" id="PTHR10362">
    <property type="entry name" value="HISTIDINE AMMONIA-LYASE"/>
    <property type="match status" value="1"/>
</dbReference>
<dbReference type="AlphaFoldDB" id="A0AA46A6C3"/>
<reference evidence="1 3" key="1">
    <citation type="submission" date="2017-01" db="EMBL/GenBank/DDBJ databases">
        <authorList>
            <person name="Varghese N."/>
            <person name="Submissions S."/>
        </authorList>
    </citation>
    <scope>NUCLEOTIDE SEQUENCE [LARGE SCALE GENOMIC DNA]</scope>
    <source>
        <strain evidence="1 3">DSM 18447</strain>
    </source>
</reference>
<dbReference type="InterPro" id="IPR001106">
    <property type="entry name" value="Aromatic_Lyase"/>
</dbReference>
<reference evidence="2 4" key="2">
    <citation type="submission" date="2021-01" db="EMBL/GenBank/DDBJ databases">
        <title>Biogeographic distribution of Paracoccus.</title>
        <authorList>
            <person name="Hollensteiner J."/>
            <person name="Leineberger J."/>
            <person name="Brinkhoff T."/>
            <person name="Daniel R."/>
        </authorList>
    </citation>
    <scope>NUCLEOTIDE SEQUENCE [LARGE SCALE GENOMIC DNA]</scope>
    <source>
        <strain evidence="2 4">DSM 18447</strain>
        <plasmid evidence="2 4">p242883</plasmid>
    </source>
</reference>
<geneLocation type="plasmid" evidence="2 4">
    <name>p242883</name>
</geneLocation>
<dbReference type="SUPFAM" id="SSF48557">
    <property type="entry name" value="L-aspartase-like"/>
    <property type="match status" value="1"/>
</dbReference>
<proteinExistence type="predicted"/>
<dbReference type="EMBL" id="CP067141">
    <property type="protein sequence ID" value="WCR05582.1"/>
    <property type="molecule type" value="Genomic_DNA"/>
</dbReference>
<protein>
    <submittedName>
        <fullName evidence="2">Aromatic amino acid lyase</fullName>
    </submittedName>
    <submittedName>
        <fullName evidence="1">Histidine ammonia-lyase</fullName>
    </submittedName>
</protein>
<keyword evidence="2" id="KW-0456">Lyase</keyword>
<dbReference type="Gene3D" id="1.20.200.10">
    <property type="entry name" value="Fumarase/aspartase (Central domain)"/>
    <property type="match status" value="1"/>
</dbReference>
<gene>
    <name evidence="2" type="ORF">JHX88_21095</name>
    <name evidence="1" type="ORF">SAMN05421772_11035</name>
</gene>
<dbReference type="InterPro" id="IPR008948">
    <property type="entry name" value="L-Aspartase-like"/>
</dbReference>
<keyword evidence="4" id="KW-1185">Reference proteome</keyword>
<name>A0AA46A6C3_9RHOB</name>
<evidence type="ECO:0000313" key="2">
    <source>
        <dbReference type="EMBL" id="WCR05582.1"/>
    </source>
</evidence>
<keyword evidence="2" id="KW-0614">Plasmid</keyword>